<dbReference type="SUPFAM" id="SSF52540">
    <property type="entry name" value="P-loop containing nucleoside triphosphate hydrolases"/>
    <property type="match status" value="1"/>
</dbReference>
<dbReference type="InterPro" id="IPR027417">
    <property type="entry name" value="P-loop_NTPase"/>
</dbReference>
<protein>
    <recommendedName>
        <fullName evidence="3">DNA helicase</fullName>
    </recommendedName>
</protein>
<proteinExistence type="predicted"/>
<sequence>MVTENLTTSANLANGSRGTITDIILDPQELALKSSDAQSGLVYLQYPPLFVILKLDFMELRALSNLQDHEVPLVPLKRNFYVGSKPRTRISRRQLPLTVAYAFTNFCSQGQTIDHVLVNIRKTANFGLTPFNAYVALSRSRGRDTIHLLRDFDNALFTTHPSEDLREEDARLTRLAETTLIDYKLGRYRPISGKSACMSLYHTNASISRTIRVHVAQIKIAHIFCIFLSFLPRFPFHVRHVSL</sequence>
<keyword evidence="2" id="KW-1185">Reference proteome</keyword>
<reference evidence="2" key="2">
    <citation type="submission" date="2015-01" db="EMBL/GenBank/DDBJ databases">
        <title>Evolutionary Origins and Diversification of the Mycorrhizal Mutualists.</title>
        <authorList>
            <consortium name="DOE Joint Genome Institute"/>
            <consortium name="Mycorrhizal Genomics Consortium"/>
            <person name="Kohler A."/>
            <person name="Kuo A."/>
            <person name="Nagy L.G."/>
            <person name="Floudas D."/>
            <person name="Copeland A."/>
            <person name="Barry K.W."/>
            <person name="Cichocki N."/>
            <person name="Veneault-Fourrey C."/>
            <person name="LaButti K."/>
            <person name="Lindquist E.A."/>
            <person name="Lipzen A."/>
            <person name="Lundell T."/>
            <person name="Morin E."/>
            <person name="Murat C."/>
            <person name="Riley R."/>
            <person name="Ohm R."/>
            <person name="Sun H."/>
            <person name="Tunlid A."/>
            <person name="Henrissat B."/>
            <person name="Grigoriev I.V."/>
            <person name="Hibbett D.S."/>
            <person name="Martin F."/>
        </authorList>
    </citation>
    <scope>NUCLEOTIDE SEQUENCE [LARGE SCALE GENOMIC DNA]</scope>
    <source>
        <strain evidence="2">Ve08.2h10</strain>
    </source>
</reference>
<dbReference type="Proteomes" id="UP000054538">
    <property type="component" value="Unassembled WGS sequence"/>
</dbReference>
<dbReference type="AlphaFoldDB" id="A0A0D0E2R9"/>
<dbReference type="InParanoid" id="A0A0D0E2R9"/>
<evidence type="ECO:0008006" key="3">
    <source>
        <dbReference type="Google" id="ProtNLM"/>
    </source>
</evidence>
<gene>
    <name evidence="1" type="ORF">PAXRUDRAFT_150064</name>
</gene>
<dbReference type="OrthoDB" id="2986975at2759"/>
<organism evidence="1 2">
    <name type="scientific">Paxillus rubicundulus Ve08.2h10</name>
    <dbReference type="NCBI Taxonomy" id="930991"/>
    <lineage>
        <taxon>Eukaryota</taxon>
        <taxon>Fungi</taxon>
        <taxon>Dikarya</taxon>
        <taxon>Basidiomycota</taxon>
        <taxon>Agaricomycotina</taxon>
        <taxon>Agaricomycetes</taxon>
        <taxon>Agaricomycetidae</taxon>
        <taxon>Boletales</taxon>
        <taxon>Paxilineae</taxon>
        <taxon>Paxillaceae</taxon>
        <taxon>Paxillus</taxon>
    </lineage>
</organism>
<reference evidence="1 2" key="1">
    <citation type="submission" date="2014-04" db="EMBL/GenBank/DDBJ databases">
        <authorList>
            <consortium name="DOE Joint Genome Institute"/>
            <person name="Kuo A."/>
            <person name="Kohler A."/>
            <person name="Jargeat P."/>
            <person name="Nagy L.G."/>
            <person name="Floudas D."/>
            <person name="Copeland A."/>
            <person name="Barry K.W."/>
            <person name="Cichocki N."/>
            <person name="Veneault-Fourrey C."/>
            <person name="LaButti K."/>
            <person name="Lindquist E.A."/>
            <person name="Lipzen A."/>
            <person name="Lundell T."/>
            <person name="Morin E."/>
            <person name="Murat C."/>
            <person name="Sun H."/>
            <person name="Tunlid A."/>
            <person name="Henrissat B."/>
            <person name="Grigoriev I.V."/>
            <person name="Hibbett D.S."/>
            <person name="Martin F."/>
            <person name="Nordberg H.P."/>
            <person name="Cantor M.N."/>
            <person name="Hua S.X."/>
        </authorList>
    </citation>
    <scope>NUCLEOTIDE SEQUENCE [LARGE SCALE GENOMIC DNA]</scope>
    <source>
        <strain evidence="1 2">Ve08.2h10</strain>
    </source>
</reference>
<evidence type="ECO:0000313" key="2">
    <source>
        <dbReference type="Proteomes" id="UP000054538"/>
    </source>
</evidence>
<evidence type="ECO:0000313" key="1">
    <source>
        <dbReference type="EMBL" id="KIK91190.1"/>
    </source>
</evidence>
<name>A0A0D0E2R9_9AGAM</name>
<accession>A0A0D0E2R9</accession>
<dbReference type="HOGENOM" id="CLU_1005150_0_0_1"/>
<dbReference type="EMBL" id="KN825417">
    <property type="protein sequence ID" value="KIK91190.1"/>
    <property type="molecule type" value="Genomic_DNA"/>
</dbReference>
<dbReference type="STRING" id="930991.A0A0D0E2R9"/>